<proteinExistence type="predicted"/>
<reference evidence="1 2" key="1">
    <citation type="journal article" date="2022" name="bioRxiv">
        <title>Genomics of Preaxostyla Flagellates Illuminates Evolutionary Transitions and the Path Towards Mitochondrial Loss.</title>
        <authorList>
            <person name="Novak L.V.F."/>
            <person name="Treitli S.C."/>
            <person name="Pyrih J."/>
            <person name="Halakuc P."/>
            <person name="Pipaliya S.V."/>
            <person name="Vacek V."/>
            <person name="Brzon O."/>
            <person name="Soukal P."/>
            <person name="Eme L."/>
            <person name="Dacks J.B."/>
            <person name="Karnkowska A."/>
            <person name="Elias M."/>
            <person name="Hampl V."/>
        </authorList>
    </citation>
    <scope>NUCLEOTIDE SEQUENCE [LARGE SCALE GENOMIC DNA]</scope>
    <source>
        <strain evidence="1">NAU3</strain>
        <tissue evidence="1">Gut</tissue>
    </source>
</reference>
<keyword evidence="2" id="KW-1185">Reference proteome</keyword>
<evidence type="ECO:0000313" key="2">
    <source>
        <dbReference type="Proteomes" id="UP001281761"/>
    </source>
</evidence>
<organism evidence="1 2">
    <name type="scientific">Blattamonas nauphoetae</name>
    <dbReference type="NCBI Taxonomy" id="2049346"/>
    <lineage>
        <taxon>Eukaryota</taxon>
        <taxon>Metamonada</taxon>
        <taxon>Preaxostyla</taxon>
        <taxon>Oxymonadida</taxon>
        <taxon>Blattamonas</taxon>
    </lineage>
</organism>
<dbReference type="InterPro" id="IPR016024">
    <property type="entry name" value="ARM-type_fold"/>
</dbReference>
<accession>A0ABQ9Y3M8</accession>
<protein>
    <submittedName>
        <fullName evidence="1">Uncharacterized protein</fullName>
    </submittedName>
</protein>
<dbReference type="SUPFAM" id="SSF48371">
    <property type="entry name" value="ARM repeat"/>
    <property type="match status" value="1"/>
</dbReference>
<sequence>MEMSGNRHITDSLNTVSDFQENPADKFLRTDSELFENWEQTKDSSFREYSELFHGLGRIIQNDAESLEGTGDKAITLLNTLRRILKNHRTVRLLVAELTQSWTRPKDFLDTMMRILSSGHEGIANAGLSLLAEVMNKTSSKDGMELAGLDLVETLMDICRPWTLRVDGNEEIHSGHLSILSSLLLASSFEGFEELNGDGTIVAEKWIETVSGKVLLPAEQYIRQTFENGVSLSEGNGSFSFMGMLIALLKCIPYHPPVSEFVVRFGVVECLQSILSLIDSDYEVWFFLDEVSQSLYWWGLEKSLVIGEGGEVARCLCLEGLEDALEQLVLTETGGSFTTAIGSLAQSMLNTVKGGNSGDLHP</sequence>
<dbReference type="Proteomes" id="UP001281761">
    <property type="component" value="Unassembled WGS sequence"/>
</dbReference>
<name>A0ABQ9Y3M8_9EUKA</name>
<comment type="caution">
    <text evidence="1">The sequence shown here is derived from an EMBL/GenBank/DDBJ whole genome shotgun (WGS) entry which is preliminary data.</text>
</comment>
<gene>
    <name evidence="1" type="ORF">BLNAU_6785</name>
</gene>
<evidence type="ECO:0000313" key="1">
    <source>
        <dbReference type="EMBL" id="KAK2958298.1"/>
    </source>
</evidence>
<dbReference type="EMBL" id="JARBJD010000039">
    <property type="protein sequence ID" value="KAK2958298.1"/>
    <property type="molecule type" value="Genomic_DNA"/>
</dbReference>